<gene>
    <name evidence="1" type="ORF">METZ01_LOCUS469775</name>
</gene>
<proteinExistence type="predicted"/>
<dbReference type="EMBL" id="UINC01198800">
    <property type="protein sequence ID" value="SVE16921.1"/>
    <property type="molecule type" value="Genomic_DNA"/>
</dbReference>
<accession>A0A383BAR2</accession>
<protein>
    <submittedName>
        <fullName evidence="1">Uncharacterized protein</fullName>
    </submittedName>
</protein>
<name>A0A383BAR2_9ZZZZ</name>
<organism evidence="1">
    <name type="scientific">marine metagenome</name>
    <dbReference type="NCBI Taxonomy" id="408172"/>
    <lineage>
        <taxon>unclassified sequences</taxon>
        <taxon>metagenomes</taxon>
        <taxon>ecological metagenomes</taxon>
    </lineage>
</organism>
<evidence type="ECO:0000313" key="1">
    <source>
        <dbReference type="EMBL" id="SVE16921.1"/>
    </source>
</evidence>
<sequence>MTQTVFLPYPIQTDNPVEELTILIDRYLVPWADITIFL</sequence>
<dbReference type="AlphaFoldDB" id="A0A383BAR2"/>
<reference evidence="1" key="1">
    <citation type="submission" date="2018-05" db="EMBL/GenBank/DDBJ databases">
        <authorList>
            <person name="Lanie J.A."/>
            <person name="Ng W.-L."/>
            <person name="Kazmierczak K.M."/>
            <person name="Andrzejewski T.M."/>
            <person name="Davidsen T.M."/>
            <person name="Wayne K.J."/>
            <person name="Tettelin H."/>
            <person name="Glass J.I."/>
            <person name="Rusch D."/>
            <person name="Podicherti R."/>
            <person name="Tsui H.-C.T."/>
            <person name="Winkler M.E."/>
        </authorList>
    </citation>
    <scope>NUCLEOTIDE SEQUENCE</scope>
</reference>